<evidence type="ECO:0000259" key="1">
    <source>
        <dbReference type="Pfam" id="PF07000"/>
    </source>
</evidence>
<organism evidence="2 3">
    <name type="scientific">Smittium simulii</name>
    <dbReference type="NCBI Taxonomy" id="133385"/>
    <lineage>
        <taxon>Eukaryota</taxon>
        <taxon>Fungi</taxon>
        <taxon>Fungi incertae sedis</taxon>
        <taxon>Zoopagomycota</taxon>
        <taxon>Kickxellomycotina</taxon>
        <taxon>Harpellomycetes</taxon>
        <taxon>Harpellales</taxon>
        <taxon>Legeriomycetaceae</taxon>
        <taxon>Smittium</taxon>
    </lineage>
</organism>
<gene>
    <name evidence="2" type="ORF">BB561_000474</name>
</gene>
<evidence type="ECO:0000313" key="3">
    <source>
        <dbReference type="Proteomes" id="UP000245383"/>
    </source>
</evidence>
<proteinExistence type="predicted"/>
<dbReference type="Pfam" id="PF07000">
    <property type="entry name" value="DUF1308"/>
    <property type="match status" value="1"/>
</dbReference>
<comment type="caution">
    <text evidence="2">The sequence shown here is derived from an EMBL/GenBank/DDBJ whole genome shotgun (WGS) entry which is preliminary data.</text>
</comment>
<name>A0A2T9YZ01_9FUNG</name>
<dbReference type="OrthoDB" id="441890at2759"/>
<dbReference type="PANTHER" id="PTHR13379:SF0">
    <property type="entry name" value="UPF0415 PROTEIN C7ORF25"/>
    <property type="match status" value="1"/>
</dbReference>
<dbReference type="AlphaFoldDB" id="A0A2T9YZ01"/>
<feature type="domain" description="DUF1308" evidence="1">
    <location>
        <begin position="368"/>
        <end position="468"/>
    </location>
</feature>
<dbReference type="Proteomes" id="UP000245383">
    <property type="component" value="Unassembled WGS sequence"/>
</dbReference>
<reference evidence="2 3" key="1">
    <citation type="journal article" date="2018" name="MBio">
        <title>Comparative Genomics Reveals the Core Gene Toolbox for the Fungus-Insect Symbiosis.</title>
        <authorList>
            <person name="Wang Y."/>
            <person name="Stata M."/>
            <person name="Wang W."/>
            <person name="Stajich J.E."/>
            <person name="White M.M."/>
            <person name="Moncalvo J.M."/>
        </authorList>
    </citation>
    <scope>NUCLEOTIDE SEQUENCE [LARGE SCALE GENOMIC DNA]</scope>
    <source>
        <strain evidence="2 3">SWE-8-4</strain>
    </source>
</reference>
<accession>A0A2T9YZ01</accession>
<protein>
    <recommendedName>
        <fullName evidence="1">DUF1308 domain-containing protein</fullName>
    </recommendedName>
</protein>
<evidence type="ECO:0000313" key="2">
    <source>
        <dbReference type="EMBL" id="PVU97537.1"/>
    </source>
</evidence>
<dbReference type="PANTHER" id="PTHR13379">
    <property type="entry name" value="UNCHARACTERIZED DUF1308"/>
    <property type="match status" value="1"/>
</dbReference>
<sequence length="594" mass="67811">MSHNEASVVSITNTCDNLIKILSAWESSLEYNQIIYPYKKQLIQVGLKKLSKLILAELTFYTKSESTNTKSSNLSYFKALHDSILQAKNILGILETLTWISYTERTTGKPLKLKNTVSIDIISENGSQWAKVINKTISSYWKYLPALELEALGLDITSDVALFNNSDRKHDFGISMFDCNSENSLIFESLKSKVNLIKTKNGIVWDVSDQAILSLPFFKNISLFNEASKNFLVDFKPPTIKFIFKNENLDQYTDIYKQYTNTLLAKILKLLSVHKIEMCTFTDKYDDFYNQKNNSQPNKIPLPNWSFDSSHLNYIFNTNIDTLNPQHKQTEKSISQESSIKVYSENTSKSNSRHNEDQFSYLMGTIMLDITTVCALISTTSHSKAHLNPNEIFYTKWLELQQADEENCPILDLFSKMFFNRNLVTTQSVFDRLHKTVSEVGGKNEYARFISLFKKNTKIDECLPSEIMSASFQGAKQSSSIDELWKSWLVLPNSANKIPHITIIESVPSDRFIRLYNIINNIEESQIKFGKKNFSKLNLDVFGTSDKLKIFVTTANIGLCGLISRSGIHGIPIQNHGARSLSEPRIYSNLIKKD</sequence>
<keyword evidence="3" id="KW-1185">Reference proteome</keyword>
<dbReference type="InterPro" id="IPR010733">
    <property type="entry name" value="DUF1308"/>
</dbReference>
<dbReference type="EMBL" id="MBFR01000010">
    <property type="protein sequence ID" value="PVU97537.1"/>
    <property type="molecule type" value="Genomic_DNA"/>
</dbReference>